<dbReference type="InterPro" id="IPR050195">
    <property type="entry name" value="Primate_lentivir_Gag_pol-like"/>
</dbReference>
<feature type="compositionally biased region" description="Low complexity" evidence="5">
    <location>
        <begin position="137"/>
        <end position="149"/>
    </location>
</feature>
<dbReference type="Proteomes" id="UP000541181">
    <property type="component" value="Unassembled WGS sequence"/>
</dbReference>
<dbReference type="EMBL" id="VZRC01002199">
    <property type="protein sequence ID" value="NWS65213.1"/>
    <property type="molecule type" value="Genomic_DNA"/>
</dbReference>
<feature type="non-terminal residue" evidence="7">
    <location>
        <position position="1"/>
    </location>
</feature>
<sequence>MERQAAYDLFLSLLERRQAKGIDLRKDVQQVLAWGYAKGCFANPHSVHELSEWRKLGDKLWEAVLDDDKTVKKISKGWRIIHNELLQIQAEKRAAQQAISAQEKNKNYESEWGGNVVSPPAFSTVYLPPMPAESTDSPAALDSPESLSPSSPPAPVADDSRPEKALSAPHLATIPFPGAESGLAEAMAREQRKMWAALAREGAERGDEEMVEAAGHAFPVLYRQNPAGGLQADITALDWKLLSQLRATVSQFGVGSEPAKQMIDYLFNANVLLPADVKGITRLIYSPHQRLLWEAHWQAEAQASVAVQRAPGDPLQGITLDELLGTGNFFRVEAQALLGPEKCREVMRVARVAMSKVKDAGGIPTYMGIKQGREETVGAFVDRLTEAIERVGVQECMKGMLLKQCLLQNSNSATKNLINTLGPQWGVADLLEKAATTPMGSQAFLVDALKQLGLGLQKQAEVSNAQVLAALAPLQASVAAAPRFNPQTKCFRCGRGGHVRKNCEASGIWCARCRSDTHNTTACRRRSGNLGPSANRSSRATTQVAAAAPSASYNQQQGGASAWTWQPQ</sequence>
<dbReference type="Gene3D" id="1.10.1200.30">
    <property type="match status" value="1"/>
</dbReference>
<dbReference type="SUPFAM" id="SSF47353">
    <property type="entry name" value="Retrovirus capsid dimerization domain-like"/>
    <property type="match status" value="1"/>
</dbReference>
<dbReference type="Gene3D" id="4.10.60.10">
    <property type="entry name" value="Zinc finger, CCHC-type"/>
    <property type="match status" value="1"/>
</dbReference>
<organism evidence="7 8">
    <name type="scientific">Chunga burmeisteri</name>
    <name type="common">Black-legged seriema</name>
    <dbReference type="NCBI Taxonomy" id="1352770"/>
    <lineage>
        <taxon>Eukaryota</taxon>
        <taxon>Metazoa</taxon>
        <taxon>Chordata</taxon>
        <taxon>Craniata</taxon>
        <taxon>Vertebrata</taxon>
        <taxon>Euteleostomi</taxon>
        <taxon>Archelosauria</taxon>
        <taxon>Archosauria</taxon>
        <taxon>Dinosauria</taxon>
        <taxon>Saurischia</taxon>
        <taxon>Theropoda</taxon>
        <taxon>Coelurosauria</taxon>
        <taxon>Aves</taxon>
        <taxon>Neognathae</taxon>
        <taxon>Neoaves</taxon>
        <taxon>Telluraves</taxon>
        <taxon>Australaves</taxon>
        <taxon>Cariamiformes</taxon>
        <taxon>Cariamidae</taxon>
        <taxon>Chunga</taxon>
    </lineage>
</organism>
<keyword evidence="1" id="KW-0479">Metal-binding</keyword>
<keyword evidence="3" id="KW-0862">Zinc</keyword>
<evidence type="ECO:0000256" key="1">
    <source>
        <dbReference type="ARBA" id="ARBA00022723"/>
    </source>
</evidence>
<accession>A0A7K5H7V1</accession>
<proteinExistence type="predicted"/>
<evidence type="ECO:0000313" key="7">
    <source>
        <dbReference type="EMBL" id="NWS65213.1"/>
    </source>
</evidence>
<dbReference type="PANTHER" id="PTHR40389">
    <property type="entry name" value="ENDOGENOUS RETROVIRUS GROUP K MEMBER 24 GAG POLYPROTEIN-RELATED"/>
    <property type="match status" value="1"/>
</dbReference>
<feature type="domain" description="CCHC-type" evidence="6">
    <location>
        <begin position="489"/>
        <end position="503"/>
    </location>
</feature>
<gene>
    <name evidence="7" type="primary">Hervk_1</name>
    <name evidence="7" type="ORF">CHUBUR_R13245</name>
</gene>
<dbReference type="Pfam" id="PF19317">
    <property type="entry name" value="Gag_p24_C"/>
    <property type="match status" value="1"/>
</dbReference>
<evidence type="ECO:0000256" key="4">
    <source>
        <dbReference type="PROSITE-ProRule" id="PRU00047"/>
    </source>
</evidence>
<evidence type="ECO:0000256" key="2">
    <source>
        <dbReference type="ARBA" id="ARBA00022771"/>
    </source>
</evidence>
<feature type="compositionally biased region" description="Low complexity" evidence="5">
    <location>
        <begin position="537"/>
        <end position="557"/>
    </location>
</feature>
<dbReference type="InterPro" id="IPR036875">
    <property type="entry name" value="Znf_CCHC_sf"/>
</dbReference>
<dbReference type="InterPro" id="IPR001878">
    <property type="entry name" value="Znf_CCHC"/>
</dbReference>
<dbReference type="GO" id="GO:0008270">
    <property type="term" value="F:zinc ion binding"/>
    <property type="evidence" value="ECO:0007669"/>
    <property type="project" value="UniProtKB-KW"/>
</dbReference>
<keyword evidence="2 4" id="KW-0863">Zinc-finger</keyword>
<evidence type="ECO:0000313" key="8">
    <source>
        <dbReference type="Proteomes" id="UP000541181"/>
    </source>
</evidence>
<evidence type="ECO:0000256" key="5">
    <source>
        <dbReference type="SAM" id="MobiDB-lite"/>
    </source>
</evidence>
<dbReference type="InterPro" id="IPR008919">
    <property type="entry name" value="Retrov_capsid_N"/>
</dbReference>
<keyword evidence="8" id="KW-1185">Reference proteome</keyword>
<dbReference type="PROSITE" id="PS50158">
    <property type="entry name" value="ZF_CCHC"/>
    <property type="match status" value="1"/>
</dbReference>
<evidence type="ECO:0000256" key="3">
    <source>
        <dbReference type="ARBA" id="ARBA00022833"/>
    </source>
</evidence>
<dbReference type="OrthoDB" id="9352756at2759"/>
<dbReference type="AlphaFoldDB" id="A0A7K5H7V1"/>
<feature type="region of interest" description="Disordered" evidence="5">
    <location>
        <begin position="524"/>
        <end position="568"/>
    </location>
</feature>
<dbReference type="Gene3D" id="1.10.375.10">
    <property type="entry name" value="Human Immunodeficiency Virus Type 1 Capsid Protein"/>
    <property type="match status" value="1"/>
</dbReference>
<dbReference type="SUPFAM" id="SSF57756">
    <property type="entry name" value="Retrovirus zinc finger-like domains"/>
    <property type="match status" value="1"/>
</dbReference>
<dbReference type="SUPFAM" id="SSF47943">
    <property type="entry name" value="Retrovirus capsid protein, N-terminal core domain"/>
    <property type="match status" value="1"/>
</dbReference>
<dbReference type="GO" id="GO:0003676">
    <property type="term" value="F:nucleic acid binding"/>
    <property type="evidence" value="ECO:0007669"/>
    <property type="project" value="InterPro"/>
</dbReference>
<feature type="non-terminal residue" evidence="7">
    <location>
        <position position="568"/>
    </location>
</feature>
<dbReference type="InterPro" id="IPR008916">
    <property type="entry name" value="Retrov_capsid_C"/>
</dbReference>
<dbReference type="Pfam" id="PF00607">
    <property type="entry name" value="Gag_p24"/>
    <property type="match status" value="1"/>
</dbReference>
<dbReference type="InterPro" id="IPR045345">
    <property type="entry name" value="Gag_p24_C"/>
</dbReference>
<name>A0A7K5H7V1_9AVES</name>
<evidence type="ECO:0000259" key="6">
    <source>
        <dbReference type="PROSITE" id="PS50158"/>
    </source>
</evidence>
<reference evidence="7 8" key="1">
    <citation type="submission" date="2019-09" db="EMBL/GenBank/DDBJ databases">
        <title>Bird 10,000 Genomes (B10K) Project - Family phase.</title>
        <authorList>
            <person name="Zhang G."/>
        </authorList>
    </citation>
    <scope>NUCLEOTIDE SEQUENCE [LARGE SCALE GENOMIC DNA]</scope>
    <source>
        <strain evidence="7">B10K-CU-031-22</strain>
    </source>
</reference>
<protein>
    <submittedName>
        <fullName evidence="7">GA113 protein</fullName>
    </submittedName>
</protein>
<dbReference type="GO" id="GO:0016032">
    <property type="term" value="P:viral process"/>
    <property type="evidence" value="ECO:0007669"/>
    <property type="project" value="InterPro"/>
</dbReference>
<dbReference type="PANTHER" id="PTHR40389:SF3">
    <property type="entry name" value="IGE-BINDING PROTEIN"/>
    <property type="match status" value="1"/>
</dbReference>
<comment type="caution">
    <text evidence="7">The sequence shown here is derived from an EMBL/GenBank/DDBJ whole genome shotgun (WGS) entry which is preliminary data.</text>
</comment>
<feature type="region of interest" description="Disordered" evidence="5">
    <location>
        <begin position="127"/>
        <end position="165"/>
    </location>
</feature>